<dbReference type="CDD" id="cd00383">
    <property type="entry name" value="trans_reg_C"/>
    <property type="match status" value="1"/>
</dbReference>
<dbReference type="InterPro" id="IPR001789">
    <property type="entry name" value="Sig_transdc_resp-reg_receiver"/>
</dbReference>
<dbReference type="InterPro" id="IPR011006">
    <property type="entry name" value="CheY-like_superfamily"/>
</dbReference>
<dbReference type="InterPro" id="IPR036388">
    <property type="entry name" value="WH-like_DNA-bd_sf"/>
</dbReference>
<proteinExistence type="predicted"/>
<dbReference type="Pfam" id="PF00072">
    <property type="entry name" value="Response_reg"/>
    <property type="match status" value="1"/>
</dbReference>
<name>A0A0F4TH82_PSEFL</name>
<dbReference type="GO" id="GO:0006355">
    <property type="term" value="P:regulation of DNA-templated transcription"/>
    <property type="evidence" value="ECO:0007669"/>
    <property type="project" value="InterPro"/>
</dbReference>
<dbReference type="SMART" id="SM00448">
    <property type="entry name" value="REC"/>
    <property type="match status" value="1"/>
</dbReference>
<sequence length="221" mass="24609">MKVLVAEDNVLLGNSIKRGLEEEGWVVDLARDGKDALYYAEASEYDVLVLDWMLPQLSGLDMLKVLRDKGNEVPVIMVTARSEVADRVQGLDRGADDYLTKPFEMIELVSRLNALYRRSIARGSRLLSLGNLNIELDTLRVSIGDRPLVLTGMEYDLLVALAGKANQLQTRTVLLGLLYPFDSEPDSNSLDVLLNRLRRKLTGANVEIETIRGKGLILRVA</sequence>
<accession>A0A0F4TH82</accession>
<evidence type="ECO:0000313" key="10">
    <source>
        <dbReference type="EMBL" id="KJZ43798.1"/>
    </source>
</evidence>
<dbReference type="FunFam" id="3.40.50.2300:FF:000002">
    <property type="entry name" value="DNA-binding response regulator PhoP"/>
    <property type="match status" value="1"/>
</dbReference>
<keyword evidence="4 7" id="KW-0238">DNA-binding</keyword>
<evidence type="ECO:0000256" key="6">
    <source>
        <dbReference type="PROSITE-ProRule" id="PRU00169"/>
    </source>
</evidence>
<keyword evidence="2" id="KW-0902">Two-component regulatory system</keyword>
<dbReference type="RefSeq" id="WP_046047021.1">
    <property type="nucleotide sequence ID" value="NZ_LACD01000015.1"/>
</dbReference>
<dbReference type="InterPro" id="IPR039420">
    <property type="entry name" value="WalR-like"/>
</dbReference>
<dbReference type="GO" id="GO:0000976">
    <property type="term" value="F:transcription cis-regulatory region binding"/>
    <property type="evidence" value="ECO:0007669"/>
    <property type="project" value="TreeGrafter"/>
</dbReference>
<feature type="DNA-binding region" description="OmpR/PhoB-type" evidence="7">
    <location>
        <begin position="124"/>
        <end position="220"/>
    </location>
</feature>
<dbReference type="PANTHER" id="PTHR48111:SF1">
    <property type="entry name" value="TWO-COMPONENT RESPONSE REGULATOR ORR33"/>
    <property type="match status" value="1"/>
</dbReference>
<evidence type="ECO:0000256" key="7">
    <source>
        <dbReference type="PROSITE-ProRule" id="PRU01091"/>
    </source>
</evidence>
<keyword evidence="3" id="KW-0805">Transcription regulation</keyword>
<evidence type="ECO:0000256" key="4">
    <source>
        <dbReference type="ARBA" id="ARBA00023125"/>
    </source>
</evidence>
<dbReference type="Gene3D" id="6.10.250.690">
    <property type="match status" value="1"/>
</dbReference>
<dbReference type="InterPro" id="IPR001867">
    <property type="entry name" value="OmpR/PhoB-type_DNA-bd"/>
</dbReference>
<protein>
    <submittedName>
        <fullName evidence="10">Chemotaxis protein CheY</fullName>
    </submittedName>
</protein>
<evidence type="ECO:0000256" key="3">
    <source>
        <dbReference type="ARBA" id="ARBA00023015"/>
    </source>
</evidence>
<dbReference type="PANTHER" id="PTHR48111">
    <property type="entry name" value="REGULATOR OF RPOS"/>
    <property type="match status" value="1"/>
</dbReference>
<dbReference type="GO" id="GO:0000156">
    <property type="term" value="F:phosphorelay response regulator activity"/>
    <property type="evidence" value="ECO:0007669"/>
    <property type="project" value="TreeGrafter"/>
</dbReference>
<dbReference type="GO" id="GO:0032993">
    <property type="term" value="C:protein-DNA complex"/>
    <property type="evidence" value="ECO:0007669"/>
    <property type="project" value="TreeGrafter"/>
</dbReference>
<evidence type="ECO:0000259" key="8">
    <source>
        <dbReference type="PROSITE" id="PS50110"/>
    </source>
</evidence>
<dbReference type="Proteomes" id="UP000033500">
    <property type="component" value="Unassembled WGS sequence"/>
</dbReference>
<feature type="domain" description="OmpR/PhoB-type" evidence="9">
    <location>
        <begin position="124"/>
        <end position="220"/>
    </location>
</feature>
<dbReference type="Pfam" id="PF00486">
    <property type="entry name" value="Trans_reg_C"/>
    <property type="match status" value="1"/>
</dbReference>
<feature type="domain" description="Response regulatory" evidence="8">
    <location>
        <begin position="2"/>
        <end position="116"/>
    </location>
</feature>
<dbReference type="GO" id="GO:0005829">
    <property type="term" value="C:cytosol"/>
    <property type="evidence" value="ECO:0007669"/>
    <property type="project" value="TreeGrafter"/>
</dbReference>
<dbReference type="EMBL" id="LACD01000015">
    <property type="protein sequence ID" value="KJZ43798.1"/>
    <property type="molecule type" value="Genomic_DNA"/>
</dbReference>
<gene>
    <name evidence="10" type="ORF">VC34_13540</name>
</gene>
<dbReference type="CDD" id="cd19935">
    <property type="entry name" value="REC_OmpR_CusR-like"/>
    <property type="match status" value="1"/>
</dbReference>
<evidence type="ECO:0000256" key="1">
    <source>
        <dbReference type="ARBA" id="ARBA00022553"/>
    </source>
</evidence>
<comment type="caution">
    <text evidence="10">The sequence shown here is derived from an EMBL/GenBank/DDBJ whole genome shotgun (WGS) entry which is preliminary data.</text>
</comment>
<dbReference type="SUPFAM" id="SSF52172">
    <property type="entry name" value="CheY-like"/>
    <property type="match status" value="1"/>
</dbReference>
<evidence type="ECO:0000313" key="11">
    <source>
        <dbReference type="Proteomes" id="UP000033500"/>
    </source>
</evidence>
<dbReference type="Gene3D" id="3.40.50.2300">
    <property type="match status" value="1"/>
</dbReference>
<dbReference type="PROSITE" id="PS51755">
    <property type="entry name" value="OMPR_PHOB"/>
    <property type="match status" value="1"/>
</dbReference>
<dbReference type="PROSITE" id="PS50110">
    <property type="entry name" value="RESPONSE_REGULATORY"/>
    <property type="match status" value="1"/>
</dbReference>
<dbReference type="PATRIC" id="fig|294.131.peg.794"/>
<evidence type="ECO:0000259" key="9">
    <source>
        <dbReference type="PROSITE" id="PS51755"/>
    </source>
</evidence>
<evidence type="ECO:0000256" key="2">
    <source>
        <dbReference type="ARBA" id="ARBA00023012"/>
    </source>
</evidence>
<reference evidence="10 11" key="1">
    <citation type="submission" date="2015-03" db="EMBL/GenBank/DDBJ databases">
        <title>Comparative genomics of Pseudomonas insights into diversity of traits involved in vanlence and defense.</title>
        <authorList>
            <person name="Qin Y."/>
        </authorList>
    </citation>
    <scope>NUCLEOTIDE SEQUENCE [LARGE SCALE GENOMIC DNA]</scope>
    <source>
        <strain evidence="10 11">C3</strain>
    </source>
</reference>
<dbReference type="SMART" id="SM00862">
    <property type="entry name" value="Trans_reg_C"/>
    <property type="match status" value="1"/>
</dbReference>
<organism evidence="10 11">
    <name type="scientific">Pseudomonas fluorescens</name>
    <dbReference type="NCBI Taxonomy" id="294"/>
    <lineage>
        <taxon>Bacteria</taxon>
        <taxon>Pseudomonadati</taxon>
        <taxon>Pseudomonadota</taxon>
        <taxon>Gammaproteobacteria</taxon>
        <taxon>Pseudomonadales</taxon>
        <taxon>Pseudomonadaceae</taxon>
        <taxon>Pseudomonas</taxon>
    </lineage>
</organism>
<dbReference type="Gene3D" id="1.10.10.10">
    <property type="entry name" value="Winged helix-like DNA-binding domain superfamily/Winged helix DNA-binding domain"/>
    <property type="match status" value="1"/>
</dbReference>
<evidence type="ECO:0000256" key="5">
    <source>
        <dbReference type="ARBA" id="ARBA00023163"/>
    </source>
</evidence>
<keyword evidence="1 6" id="KW-0597">Phosphoprotein</keyword>
<feature type="modified residue" description="4-aspartylphosphate" evidence="6">
    <location>
        <position position="51"/>
    </location>
</feature>
<dbReference type="AlphaFoldDB" id="A0A0F4TH82"/>
<keyword evidence="5" id="KW-0804">Transcription</keyword>